<evidence type="ECO:0000259" key="2">
    <source>
        <dbReference type="PROSITE" id="PS51724"/>
    </source>
</evidence>
<keyword evidence="1" id="KW-0472">Membrane</keyword>
<keyword evidence="1" id="KW-0812">Transmembrane</keyword>
<evidence type="ECO:0000313" key="3">
    <source>
        <dbReference type="EMBL" id="BBP42991.1"/>
    </source>
</evidence>
<organism evidence="3 4">
    <name type="scientific">Thiosulfativibrio zosterae</name>
    <dbReference type="NCBI Taxonomy" id="2675053"/>
    <lineage>
        <taxon>Bacteria</taxon>
        <taxon>Pseudomonadati</taxon>
        <taxon>Pseudomonadota</taxon>
        <taxon>Gammaproteobacteria</taxon>
        <taxon>Thiotrichales</taxon>
        <taxon>Piscirickettsiaceae</taxon>
        <taxon>Thiosulfativibrio</taxon>
    </lineage>
</organism>
<dbReference type="InterPro" id="IPR007730">
    <property type="entry name" value="SPOR-like_dom"/>
</dbReference>
<dbReference type="GO" id="GO:0042834">
    <property type="term" value="F:peptidoglycan binding"/>
    <property type="evidence" value="ECO:0007669"/>
    <property type="project" value="InterPro"/>
</dbReference>
<feature type="domain" description="SPOR" evidence="2">
    <location>
        <begin position="1065"/>
        <end position="1142"/>
    </location>
</feature>
<evidence type="ECO:0000256" key="1">
    <source>
        <dbReference type="SAM" id="Phobius"/>
    </source>
</evidence>
<keyword evidence="4" id="KW-1185">Reference proteome</keyword>
<feature type="transmembrane region" description="Helical" evidence="1">
    <location>
        <begin position="9"/>
        <end position="28"/>
    </location>
</feature>
<dbReference type="Proteomes" id="UP000501466">
    <property type="component" value="Chromosome"/>
</dbReference>
<dbReference type="InterPro" id="IPR036680">
    <property type="entry name" value="SPOR-like_sf"/>
</dbReference>
<dbReference type="Gene3D" id="3.30.70.1070">
    <property type="entry name" value="Sporulation related repeat"/>
    <property type="match status" value="1"/>
</dbReference>
<dbReference type="RefSeq" id="WP_173290836.1">
    <property type="nucleotide sequence ID" value="NZ_AP021888.1"/>
</dbReference>
<accession>A0A6F8PLK3</accession>
<dbReference type="PROSITE" id="PS51724">
    <property type="entry name" value="SPOR"/>
    <property type="match status" value="1"/>
</dbReference>
<gene>
    <name evidence="3" type="ORF">THMIRHAT_07370</name>
</gene>
<dbReference type="AlphaFoldDB" id="A0A6F8PLK3"/>
<reference evidence="4" key="1">
    <citation type="submission" date="2019-11" db="EMBL/GenBank/DDBJ databases">
        <title>Isolation and characterization of two novel species in the genus Thiomicrorhabdus.</title>
        <authorList>
            <person name="Mochizuki J."/>
            <person name="Kojima H."/>
            <person name="Fukui M."/>
        </authorList>
    </citation>
    <scope>NUCLEOTIDE SEQUENCE [LARGE SCALE GENOMIC DNA]</scope>
    <source>
        <strain evidence="4">AkT22</strain>
    </source>
</reference>
<name>A0A6F8PLK3_9GAMM</name>
<dbReference type="EMBL" id="AP021888">
    <property type="protein sequence ID" value="BBP42991.1"/>
    <property type="molecule type" value="Genomic_DNA"/>
</dbReference>
<dbReference type="SUPFAM" id="SSF110997">
    <property type="entry name" value="Sporulation related repeat"/>
    <property type="match status" value="1"/>
</dbReference>
<keyword evidence="1" id="KW-1133">Transmembrane helix</keyword>
<dbReference type="Pfam" id="PF05036">
    <property type="entry name" value="SPOR"/>
    <property type="match status" value="1"/>
</dbReference>
<protein>
    <recommendedName>
        <fullName evidence="2">SPOR domain-containing protein</fullName>
    </recommendedName>
</protein>
<dbReference type="KEGG" id="tzo:THMIRHAT_07370"/>
<sequence>MQLFDARPLVICFGIILSYFLWPITTWADNQSATKGLLFDPISGKMISQEDLARTQIQTLILDTYADNILLGELSVEERGEDLWVDFEELLRLLDFPIPIQKKNGILGAEGWFIRPENRFKLSPTPNVPEQYDLDSAFIKDKPHRLDAKEIEVNATRIKVKLVEALSWFGIRQTVNATELILKLIPQQKLPIQERLMRELRQKQSIMSDFEVRLPRQDVPYQAFSPVFSDVQFSLNRDYQAKHRLNLSLLGSGDLAYMTARYFGNLNYDEVAQRTQPNFRLALERSSLDSEMLGPLNASYVSLLDISTASIAHLPTGGNDFGVRASNRPLGRVTNASSTTLSGFQQPGWEVELYLNGIFLERLVVGEDGRYQFVDQPLSIGENRFILKFYGPQGQRDEKVETYVLDQASLVGGGLIYDVSLTRQDWQLSDFIEKERQNDPYNWRFNTHLEAGLTQNISITGDLSQYYFTDQTLHQFIQPGIRVFWNNFLVNASWLQDLAAGSQTNFSLSRGLGQTRLHKFSYSLEQNSADFAINADALARIKNAQRFDLQGPLNLGLSNPLSYQLTTDFTETYEATKSESYGLNLGTQIGTINLANNLIHNQSHTASGDNKSTSGNFQVSGRFGSVFVRNSLQYNLEPTLEFNSGSLDFLTSLGGGWSTEINYTYDFVNQSLGEGYALDWQNKDFIARFKLGKNNQDYNANLIVRFAFGQDPLTHRYLLSSSSLANTGGVSALVFEDLNNNQRFDLDEPVIENAELIAVQQHRRAKTDQLGVATLKGLYDNQPTDLEVDQQTLADPFWMPSQPGVSFLPRPGVIKTLFIPIVLAGEVEGTVRYAESLFAKPQDQGRVPMVLSHKTNPQIKYQTDTAYDGYYLFEKVAPGNYWLLVDPKFLQEKGLRSRNPLSIEVNHRGALVMGANFELFPVEKYNFAQTSEKEEPFQDRVSGKFLVNLGTFISEKNAQTVLQALRSVFPGLWAQVNHAEPLEMSLEKTTQNQFVFWLGVFRDLNHVKYLCGALVKEGLTCQVKKITSEPVSPQILQLTDSIEVAPYEAFNAPSSALTNKVILQNNPAKSFTLQLMSVKAKASLEAFVQSHHLQDTWIETVNIEGDKRYRLNMGHFANKASANKVAQKLQKTKGLKAWIKPI</sequence>
<evidence type="ECO:0000313" key="4">
    <source>
        <dbReference type="Proteomes" id="UP000501466"/>
    </source>
</evidence>
<proteinExistence type="predicted"/>